<evidence type="ECO:0000313" key="2">
    <source>
        <dbReference type="Proteomes" id="UP000320338"/>
    </source>
</evidence>
<sequence>MFGIPIAPHPDGSFRATAMVEAGRSSAVVKRSWVTFGSTWGASHVLITALDDQGVVMPRGVLRADVPNNRRVVLEMPSGTVMVTLEGRTDPGAVPAAGVSEIWRDYD</sequence>
<keyword evidence="2" id="KW-1185">Reference proteome</keyword>
<gene>
    <name evidence="1" type="ORF">PHY01_03890</name>
</gene>
<proteinExistence type="predicted"/>
<dbReference type="EMBL" id="BJNG01000003">
    <property type="protein sequence ID" value="GEC18106.1"/>
    <property type="molecule type" value="Genomic_DNA"/>
</dbReference>
<evidence type="ECO:0000313" key="1">
    <source>
        <dbReference type="EMBL" id="GEC18106.1"/>
    </source>
</evidence>
<comment type="caution">
    <text evidence="1">The sequence shown here is derived from an EMBL/GenBank/DDBJ whole genome shotgun (WGS) entry which is preliminary data.</text>
</comment>
<organism evidence="1 2">
    <name type="scientific">Pseudonocardia hydrocarbonoxydans</name>
    <dbReference type="NCBI Taxonomy" id="76726"/>
    <lineage>
        <taxon>Bacteria</taxon>
        <taxon>Bacillati</taxon>
        <taxon>Actinomycetota</taxon>
        <taxon>Actinomycetes</taxon>
        <taxon>Pseudonocardiales</taxon>
        <taxon>Pseudonocardiaceae</taxon>
        <taxon>Pseudonocardia</taxon>
    </lineage>
</organism>
<accession>A0A4Y3WL69</accession>
<dbReference type="AlphaFoldDB" id="A0A4Y3WL69"/>
<dbReference type="RefSeq" id="WP_141276438.1">
    <property type="nucleotide sequence ID" value="NZ_BAAARZ010000002.1"/>
</dbReference>
<reference evidence="1 2" key="1">
    <citation type="submission" date="2019-06" db="EMBL/GenBank/DDBJ databases">
        <title>Whole genome shotgun sequence of Pseudonocardia hydrocarbonoxydans NBRC 14498.</title>
        <authorList>
            <person name="Hosoyama A."/>
            <person name="Uohara A."/>
            <person name="Ohji S."/>
            <person name="Ichikawa N."/>
        </authorList>
    </citation>
    <scope>NUCLEOTIDE SEQUENCE [LARGE SCALE GENOMIC DNA]</scope>
    <source>
        <strain evidence="1 2">NBRC 14498</strain>
    </source>
</reference>
<name>A0A4Y3WL69_9PSEU</name>
<dbReference type="Proteomes" id="UP000320338">
    <property type="component" value="Unassembled WGS sequence"/>
</dbReference>
<protein>
    <submittedName>
        <fullName evidence="1">Uncharacterized protein</fullName>
    </submittedName>
</protein>